<keyword evidence="3" id="KW-0812">Transmembrane</keyword>
<dbReference type="EMBL" id="LGRX02001043">
    <property type="protein sequence ID" value="KAK3287013.1"/>
    <property type="molecule type" value="Genomic_DNA"/>
</dbReference>
<gene>
    <name evidence="5" type="ORF">CYMTET_5451</name>
</gene>
<feature type="domain" description="Nucleotide-diphospho-sugar transferase" evidence="4">
    <location>
        <begin position="266"/>
        <end position="431"/>
    </location>
</feature>
<dbReference type="InterPro" id="IPR005069">
    <property type="entry name" value="Nucl-diP-sugar_transferase"/>
</dbReference>
<evidence type="ECO:0000313" key="6">
    <source>
        <dbReference type="Proteomes" id="UP001190700"/>
    </source>
</evidence>
<dbReference type="PANTHER" id="PTHR47032:SF1">
    <property type="entry name" value="UDP-D-XYLOSE:L-FUCOSE ALPHA-1,3-D-XYLOSYLTRANSFERASE-RELATED"/>
    <property type="match status" value="1"/>
</dbReference>
<keyword evidence="1" id="KW-0175">Coiled coil</keyword>
<protein>
    <recommendedName>
        <fullName evidence="4">Nucleotide-diphospho-sugar transferase domain-containing protein</fullName>
    </recommendedName>
</protein>
<dbReference type="AlphaFoldDB" id="A0AAE0LJ18"/>
<dbReference type="InterPro" id="IPR052636">
    <property type="entry name" value="UDP-D-xylose:L-fucose_XylT"/>
</dbReference>
<evidence type="ECO:0000313" key="5">
    <source>
        <dbReference type="EMBL" id="KAK3287013.1"/>
    </source>
</evidence>
<feature type="compositionally biased region" description="Polar residues" evidence="2">
    <location>
        <begin position="203"/>
        <end position="215"/>
    </location>
</feature>
<accession>A0AAE0LJ18</accession>
<dbReference type="GO" id="GO:0016757">
    <property type="term" value="F:glycosyltransferase activity"/>
    <property type="evidence" value="ECO:0007669"/>
    <property type="project" value="TreeGrafter"/>
</dbReference>
<organism evidence="5 6">
    <name type="scientific">Cymbomonas tetramitiformis</name>
    <dbReference type="NCBI Taxonomy" id="36881"/>
    <lineage>
        <taxon>Eukaryota</taxon>
        <taxon>Viridiplantae</taxon>
        <taxon>Chlorophyta</taxon>
        <taxon>Pyramimonadophyceae</taxon>
        <taxon>Pyramimonadales</taxon>
        <taxon>Pyramimonadaceae</taxon>
        <taxon>Cymbomonas</taxon>
    </lineage>
</organism>
<reference evidence="5 6" key="1">
    <citation type="journal article" date="2015" name="Genome Biol. Evol.">
        <title>Comparative Genomics of a Bacterivorous Green Alga Reveals Evolutionary Causalities and Consequences of Phago-Mixotrophic Mode of Nutrition.</title>
        <authorList>
            <person name="Burns J.A."/>
            <person name="Paasch A."/>
            <person name="Narechania A."/>
            <person name="Kim E."/>
        </authorList>
    </citation>
    <scope>NUCLEOTIDE SEQUENCE [LARGE SCALE GENOMIC DNA]</scope>
    <source>
        <strain evidence="5 6">PLY_AMNH</strain>
    </source>
</reference>
<keyword evidence="3" id="KW-1133">Transmembrane helix</keyword>
<keyword evidence="6" id="KW-1185">Reference proteome</keyword>
<dbReference type="Proteomes" id="UP001190700">
    <property type="component" value="Unassembled WGS sequence"/>
</dbReference>
<comment type="caution">
    <text evidence="5">The sequence shown here is derived from an EMBL/GenBank/DDBJ whole genome shotgun (WGS) entry which is preliminary data.</text>
</comment>
<dbReference type="Pfam" id="PF03407">
    <property type="entry name" value="Nucleotid_trans"/>
    <property type="match status" value="1"/>
</dbReference>
<evidence type="ECO:0000256" key="1">
    <source>
        <dbReference type="SAM" id="Coils"/>
    </source>
</evidence>
<sequence length="544" mass="60399">MCVAAYDVLWRASRPLLFWAMGISGRSTVLFCIFVGQAIVRTFSFSPEEDASLENASYSGSLQREALSSSASLIPPIKELSQSAELAQLKQSGAASEIDGLRKEIQSLKNQMEDQAAEARKRLQNEIEKVNQDWAKRAEEKCQEALAVMQKDFQGPPLRSVVPNREILPPIPIPAGNSEAKPSVDWPNSVVDPLPAHTVPTADVSSASPSATSPLDSVETSEEPYALQRQRVSDLAVNNTIVVTISNYGYLKWLRHWHAHIELLGISNWVIVSLDPKLHAHLEERIPGHSIMFDALYNSAFNAAGVSSAYNRTITGDKTFTHLVASKPAVLVNFARWGFDTFFVDADVMVLKDPFSSLDPTCDMAFQVERKNAVIGLNSGVFVWSSKKQAVVEKLMVVWKSYCDMLLFKKKDNSGITDQEALQKVMRTMLFGDRLKVKIKGTPGYPARIHYSRGSKMLVKGVPITFCTLPADKYPAGNHLPCTKELKSEKFGESKNCSAPDNWKHHKSSTVVLAHQNDMIHDDEKIKRAKVLGFWIEGSLPLDE</sequence>
<evidence type="ECO:0000256" key="3">
    <source>
        <dbReference type="SAM" id="Phobius"/>
    </source>
</evidence>
<dbReference type="PANTHER" id="PTHR47032">
    <property type="entry name" value="UDP-D-XYLOSE:L-FUCOSE ALPHA-1,3-D-XYLOSYLTRANSFERASE-RELATED"/>
    <property type="match status" value="1"/>
</dbReference>
<keyword evidence="3" id="KW-0472">Membrane</keyword>
<proteinExistence type="predicted"/>
<feature type="transmembrane region" description="Helical" evidence="3">
    <location>
        <begin position="16"/>
        <end position="36"/>
    </location>
</feature>
<feature type="region of interest" description="Disordered" evidence="2">
    <location>
        <begin position="174"/>
        <end position="220"/>
    </location>
</feature>
<feature type="coiled-coil region" evidence="1">
    <location>
        <begin position="91"/>
        <end position="133"/>
    </location>
</feature>
<evidence type="ECO:0000256" key="2">
    <source>
        <dbReference type="SAM" id="MobiDB-lite"/>
    </source>
</evidence>
<dbReference type="GO" id="GO:0005794">
    <property type="term" value="C:Golgi apparatus"/>
    <property type="evidence" value="ECO:0007669"/>
    <property type="project" value="TreeGrafter"/>
</dbReference>
<name>A0AAE0LJ18_9CHLO</name>
<evidence type="ECO:0000259" key="4">
    <source>
        <dbReference type="Pfam" id="PF03407"/>
    </source>
</evidence>